<dbReference type="GO" id="GO:0016020">
    <property type="term" value="C:membrane"/>
    <property type="evidence" value="ECO:0007669"/>
    <property type="project" value="GOC"/>
</dbReference>
<feature type="transmembrane region" description="Helical" evidence="1">
    <location>
        <begin position="23"/>
        <end position="41"/>
    </location>
</feature>
<dbReference type="PIRSF" id="PIRSF028440">
    <property type="entry name" value="UCP_LAB_N"/>
    <property type="match status" value="1"/>
</dbReference>
<dbReference type="OrthoDB" id="9793186at2"/>
<evidence type="ECO:0000259" key="2">
    <source>
        <dbReference type="SMART" id="SM01259"/>
    </source>
</evidence>
<accession>A0A2S4LYQ7</accession>
<organism evidence="3 4">
    <name type="scientific">Bosea psychrotolerans</name>
    <dbReference type="NCBI Taxonomy" id="1871628"/>
    <lineage>
        <taxon>Bacteria</taxon>
        <taxon>Pseudomonadati</taxon>
        <taxon>Pseudomonadota</taxon>
        <taxon>Alphaproteobacteria</taxon>
        <taxon>Hyphomicrobiales</taxon>
        <taxon>Boseaceae</taxon>
        <taxon>Bosea</taxon>
    </lineage>
</organism>
<evidence type="ECO:0000313" key="4">
    <source>
        <dbReference type="Proteomes" id="UP000236919"/>
    </source>
</evidence>
<dbReference type="Pfam" id="PF07578">
    <property type="entry name" value="LAB_N"/>
    <property type="match status" value="1"/>
</dbReference>
<gene>
    <name evidence="3" type="ORF">CYD53_11857</name>
</gene>
<comment type="caution">
    <text evidence="3">The sequence shown here is derived from an EMBL/GenBank/DDBJ whole genome shotgun (WGS) entry which is preliminary data.</text>
</comment>
<keyword evidence="4" id="KW-1185">Reference proteome</keyword>
<dbReference type="RefSeq" id="WP_103720555.1">
    <property type="nucleotide sequence ID" value="NZ_PQFZ01000018.1"/>
</dbReference>
<protein>
    <submittedName>
        <fullName evidence="3">Lipid-A-disaccharide synthase-like uncharacterized protein</fullName>
    </submittedName>
</protein>
<feature type="transmembrane region" description="Helical" evidence="1">
    <location>
        <begin position="53"/>
        <end position="74"/>
    </location>
</feature>
<dbReference type="InterPro" id="IPR014546">
    <property type="entry name" value="UCP028440_lipidA_biosyn"/>
</dbReference>
<dbReference type="Gene3D" id="1.20.1280.290">
    <property type="match status" value="1"/>
</dbReference>
<keyword evidence="1" id="KW-0472">Membrane</keyword>
<keyword evidence="1" id="KW-1133">Transmembrane helix</keyword>
<name>A0A2S4LYQ7_9HYPH</name>
<dbReference type="Proteomes" id="UP000236919">
    <property type="component" value="Unassembled WGS sequence"/>
</dbReference>
<dbReference type="EMBL" id="PQFZ01000018">
    <property type="protein sequence ID" value="POR47591.1"/>
    <property type="molecule type" value="Genomic_DNA"/>
</dbReference>
<keyword evidence="1" id="KW-0812">Transmembrane</keyword>
<dbReference type="InterPro" id="IPR011499">
    <property type="entry name" value="Lipid_A_biosynth_N"/>
</dbReference>
<dbReference type="GO" id="GO:0008915">
    <property type="term" value="F:lipid-A-disaccharide synthase activity"/>
    <property type="evidence" value="ECO:0007669"/>
    <property type="project" value="InterPro"/>
</dbReference>
<feature type="domain" description="Lipid A biosynthesis N-terminal" evidence="2">
    <location>
        <begin position="27"/>
        <end position="98"/>
    </location>
</feature>
<dbReference type="AlphaFoldDB" id="A0A2S4LYQ7"/>
<proteinExistence type="predicted"/>
<sequence>MIISIGHAVSDYLYDVFVLKFDFWLAFGIIAQLLFTARFLVQWLVSEREGNSVMPLSFWYFSMAGGAMTLVYGIVKREPIIIMGQALAVVIYVRNLMLIFSNRKRRSAS</sequence>
<reference evidence="3 4" key="1">
    <citation type="submission" date="2018-01" db="EMBL/GenBank/DDBJ databases">
        <title>Genomic Encyclopedia of Type Strains, Phase III (KMG-III): the genomes of soil and plant-associated and newly described type strains.</title>
        <authorList>
            <person name="Whitman W."/>
        </authorList>
    </citation>
    <scope>NUCLEOTIDE SEQUENCE [LARGE SCALE GENOMIC DNA]</scope>
    <source>
        <strain evidence="3 4">1131</strain>
    </source>
</reference>
<evidence type="ECO:0000256" key="1">
    <source>
        <dbReference type="SAM" id="Phobius"/>
    </source>
</evidence>
<dbReference type="SMART" id="SM01259">
    <property type="entry name" value="LAB_N"/>
    <property type="match status" value="1"/>
</dbReference>
<feature type="transmembrane region" description="Helical" evidence="1">
    <location>
        <begin position="80"/>
        <end position="100"/>
    </location>
</feature>
<dbReference type="GO" id="GO:0009245">
    <property type="term" value="P:lipid A biosynthetic process"/>
    <property type="evidence" value="ECO:0007669"/>
    <property type="project" value="InterPro"/>
</dbReference>
<evidence type="ECO:0000313" key="3">
    <source>
        <dbReference type="EMBL" id="POR47591.1"/>
    </source>
</evidence>